<dbReference type="GO" id="GO:0003677">
    <property type="term" value="F:DNA binding"/>
    <property type="evidence" value="ECO:0007669"/>
    <property type="project" value="InterPro"/>
</dbReference>
<protein>
    <submittedName>
        <fullName evidence="1">Cytoplasmic protein</fullName>
    </submittedName>
</protein>
<dbReference type="InterPro" id="IPR038390">
    <property type="entry name" value="Metal_Tscrpt_repr_sf"/>
</dbReference>
<dbReference type="Gene3D" id="1.20.58.1000">
    <property type="entry name" value="Metal-sensitive repressor, helix protomer"/>
    <property type="match status" value="1"/>
</dbReference>
<dbReference type="RefSeq" id="WP_094885501.1">
    <property type="nucleotide sequence ID" value="NZ_NPMS01000003.1"/>
</dbReference>
<gene>
    <name evidence="1" type="ORF">CIL03_08925</name>
</gene>
<dbReference type="PANTHER" id="PTHR33677:SF5">
    <property type="entry name" value="TRANSCRIPTIONAL REPRESSOR FRMR"/>
    <property type="match status" value="1"/>
</dbReference>
<sequence>MKYDDKVKNRMKRVEGQIRGVLKMMEEEKDCKDVVTQLSAVKTALDRTSALIVSKNLEECIREEQANGESAEAVINEAVNLLVRSR</sequence>
<accession>A0A265NAR1</accession>
<comment type="caution">
    <text evidence="1">The sequence shown here is derived from an EMBL/GenBank/DDBJ whole genome shotgun (WGS) entry which is preliminary data.</text>
</comment>
<dbReference type="InterPro" id="IPR003735">
    <property type="entry name" value="Metal_Tscrpt_repr"/>
</dbReference>
<organism evidence="1 2">
    <name type="scientific">Virgibacillus indicus</name>
    <dbReference type="NCBI Taxonomy" id="2024554"/>
    <lineage>
        <taxon>Bacteria</taxon>
        <taxon>Bacillati</taxon>
        <taxon>Bacillota</taxon>
        <taxon>Bacilli</taxon>
        <taxon>Bacillales</taxon>
        <taxon>Bacillaceae</taxon>
        <taxon>Virgibacillus</taxon>
    </lineage>
</organism>
<dbReference type="OrthoDB" id="9798732at2"/>
<dbReference type="CDD" id="cd10155">
    <property type="entry name" value="BsYrkD-like_DUF156"/>
    <property type="match status" value="1"/>
</dbReference>
<keyword evidence="2" id="KW-1185">Reference proteome</keyword>
<evidence type="ECO:0000313" key="1">
    <source>
        <dbReference type="EMBL" id="OZU89122.1"/>
    </source>
</evidence>
<dbReference type="Pfam" id="PF02583">
    <property type="entry name" value="Trns_repr_metal"/>
    <property type="match status" value="1"/>
</dbReference>
<dbReference type="AlphaFoldDB" id="A0A265NAR1"/>
<dbReference type="GO" id="GO:0046872">
    <property type="term" value="F:metal ion binding"/>
    <property type="evidence" value="ECO:0007669"/>
    <property type="project" value="InterPro"/>
</dbReference>
<evidence type="ECO:0000313" key="2">
    <source>
        <dbReference type="Proteomes" id="UP000216498"/>
    </source>
</evidence>
<reference evidence="1 2" key="1">
    <citation type="submission" date="2017-08" db="EMBL/GenBank/DDBJ databases">
        <title>Virgibacillus indicus sp. nov. and Virgibacillus profoundi sp. nov, two moderately halophilic bacteria isolated from marine sediment by using the Microfluidic Streak Plate.</title>
        <authorList>
            <person name="Xu B."/>
            <person name="Hu B."/>
            <person name="Wang J."/>
            <person name="Zhu Y."/>
            <person name="Huang L."/>
            <person name="Du W."/>
            <person name="Huang Y."/>
        </authorList>
    </citation>
    <scope>NUCLEOTIDE SEQUENCE [LARGE SCALE GENOMIC DNA]</scope>
    <source>
        <strain evidence="1 2">IO3-P2-C2</strain>
    </source>
</reference>
<dbReference type="GO" id="GO:0045892">
    <property type="term" value="P:negative regulation of DNA-templated transcription"/>
    <property type="evidence" value="ECO:0007669"/>
    <property type="project" value="UniProtKB-ARBA"/>
</dbReference>
<dbReference type="Proteomes" id="UP000216498">
    <property type="component" value="Unassembled WGS sequence"/>
</dbReference>
<proteinExistence type="predicted"/>
<name>A0A265NAR1_9BACI</name>
<dbReference type="EMBL" id="NPMS01000003">
    <property type="protein sequence ID" value="OZU89122.1"/>
    <property type="molecule type" value="Genomic_DNA"/>
</dbReference>
<dbReference type="PANTHER" id="PTHR33677">
    <property type="entry name" value="TRANSCRIPTIONAL REPRESSOR FRMR-RELATED"/>
    <property type="match status" value="1"/>
</dbReference>